<sequence>MHGIISIQWRKQSGRCLGLVFTKKYEFIKDPPKEIVWEEYEKVSIQEYYKLLESSSDNEAAFQLFFEENPSYVPGALELFGQSGHYPHMHTLISQPQIGGPFKRSPDFLWLANDSLTFTPVFIEIEKPAKVMYTKGGDMRAEFSQAIGQIYEWQTILNKPTNQLLFFDFFNIPQSLRERDFKPQFLLVYGRRDEYETNELLRGKRAAVRKDNIDIMSFDRLRPIRDYYEFTSSQVRNKEYWIKNIPPTFRYRPDCAKELVSAKGFQEAILHMRHTSEARKEFLNNRYSYWSEYGGLSDMGILSSGEGE</sequence>
<feature type="domain" description="Shedu protein SduA C-terminal" evidence="1">
    <location>
        <begin position="58"/>
        <end position="221"/>
    </location>
</feature>
<dbReference type="OrthoDB" id="7605024at2"/>
<evidence type="ECO:0000313" key="3">
    <source>
        <dbReference type="Proteomes" id="UP000249260"/>
    </source>
</evidence>
<name>A0A328TXF1_9BACL</name>
<dbReference type="InterPro" id="IPR025359">
    <property type="entry name" value="SduA_C"/>
</dbReference>
<dbReference type="Proteomes" id="UP000249260">
    <property type="component" value="Unassembled WGS sequence"/>
</dbReference>
<organism evidence="2 3">
    <name type="scientific">Paenibacillus montanisoli</name>
    <dbReference type="NCBI Taxonomy" id="2081970"/>
    <lineage>
        <taxon>Bacteria</taxon>
        <taxon>Bacillati</taxon>
        <taxon>Bacillota</taxon>
        <taxon>Bacilli</taxon>
        <taxon>Bacillales</taxon>
        <taxon>Paenibacillaceae</taxon>
        <taxon>Paenibacillus</taxon>
    </lineage>
</organism>
<dbReference type="AlphaFoldDB" id="A0A328TXF1"/>
<gene>
    <name evidence="2" type="ORF">DL346_20025</name>
</gene>
<accession>A0A328TXF1</accession>
<dbReference type="EMBL" id="QLUW01000004">
    <property type="protein sequence ID" value="RAP74372.1"/>
    <property type="molecule type" value="Genomic_DNA"/>
</dbReference>
<dbReference type="Pfam" id="PF14082">
    <property type="entry name" value="SduA_C"/>
    <property type="match status" value="1"/>
</dbReference>
<comment type="caution">
    <text evidence="2">The sequence shown here is derived from an EMBL/GenBank/DDBJ whole genome shotgun (WGS) entry which is preliminary data.</text>
</comment>
<proteinExistence type="predicted"/>
<protein>
    <recommendedName>
        <fullName evidence="1">Shedu protein SduA C-terminal domain-containing protein</fullName>
    </recommendedName>
</protein>
<reference evidence="2 3" key="1">
    <citation type="submission" date="2018-06" db="EMBL/GenBank/DDBJ databases">
        <title>Paenibacillus montanisoli sp. nov., isolated from mountain area soil.</title>
        <authorList>
            <person name="Wu M."/>
        </authorList>
    </citation>
    <scope>NUCLEOTIDE SEQUENCE [LARGE SCALE GENOMIC DNA]</scope>
    <source>
        <strain evidence="2 3">RA17</strain>
    </source>
</reference>
<evidence type="ECO:0000313" key="2">
    <source>
        <dbReference type="EMBL" id="RAP74372.1"/>
    </source>
</evidence>
<keyword evidence="3" id="KW-1185">Reference proteome</keyword>
<evidence type="ECO:0000259" key="1">
    <source>
        <dbReference type="Pfam" id="PF14082"/>
    </source>
</evidence>